<dbReference type="EMBL" id="CM042883">
    <property type="protein sequence ID" value="KAI4372391.1"/>
    <property type="molecule type" value="Genomic_DNA"/>
</dbReference>
<accession>A0ACB9QZY6</accession>
<evidence type="ECO:0000313" key="1">
    <source>
        <dbReference type="EMBL" id="KAI4372391.1"/>
    </source>
</evidence>
<sequence>MGSVANPKTWVPIPYTNIRDCSRGLCSLYCPQWCFLVFPPPPPPPPSSLFPDSNSDLKLPPFVIAIIAVLACAVLLVGYYLLISKYCCSRGNPAQRRSEEGDPSSSRFDNDHDPSFHMAWQVETIGLDESVIRSITVCCYKKGIGLIEGTCSVCLSEFEEDENVRLLPKCAHAFHIPCIDTWLKSHSTCPLCRSEIAFTGPFPVPSPLLMERVAPHPLPSLMDGTTVEVQEANYGEKEDGTSAIENPSGKLPSWVRSDLGSTRDAIIEIEEDRMQGLRRTMSMDHSCQDHLLATGFVVVCRSGQSEYGGSSSQEPASRFHCKVFPGKMKRSLSSDRLPISGQGTLSNGTIPGR</sequence>
<evidence type="ECO:0000313" key="2">
    <source>
        <dbReference type="Proteomes" id="UP001057402"/>
    </source>
</evidence>
<reference evidence="2" key="1">
    <citation type="journal article" date="2023" name="Front. Plant Sci.">
        <title>Chromosomal-level genome assembly of Melastoma candidum provides insights into trichome evolution.</title>
        <authorList>
            <person name="Zhong Y."/>
            <person name="Wu W."/>
            <person name="Sun C."/>
            <person name="Zou P."/>
            <person name="Liu Y."/>
            <person name="Dai S."/>
            <person name="Zhou R."/>
        </authorList>
    </citation>
    <scope>NUCLEOTIDE SEQUENCE [LARGE SCALE GENOMIC DNA]</scope>
</reference>
<protein>
    <submittedName>
        <fullName evidence="1">Uncharacterized protein</fullName>
    </submittedName>
</protein>
<gene>
    <name evidence="1" type="ORF">MLD38_010629</name>
</gene>
<comment type="caution">
    <text evidence="1">The sequence shown here is derived from an EMBL/GenBank/DDBJ whole genome shotgun (WGS) entry which is preliminary data.</text>
</comment>
<organism evidence="1 2">
    <name type="scientific">Melastoma candidum</name>
    <dbReference type="NCBI Taxonomy" id="119954"/>
    <lineage>
        <taxon>Eukaryota</taxon>
        <taxon>Viridiplantae</taxon>
        <taxon>Streptophyta</taxon>
        <taxon>Embryophyta</taxon>
        <taxon>Tracheophyta</taxon>
        <taxon>Spermatophyta</taxon>
        <taxon>Magnoliopsida</taxon>
        <taxon>eudicotyledons</taxon>
        <taxon>Gunneridae</taxon>
        <taxon>Pentapetalae</taxon>
        <taxon>rosids</taxon>
        <taxon>malvids</taxon>
        <taxon>Myrtales</taxon>
        <taxon>Melastomataceae</taxon>
        <taxon>Melastomatoideae</taxon>
        <taxon>Melastomateae</taxon>
        <taxon>Melastoma</taxon>
    </lineage>
</organism>
<dbReference type="Proteomes" id="UP001057402">
    <property type="component" value="Chromosome 4"/>
</dbReference>
<name>A0ACB9QZY6_9MYRT</name>
<proteinExistence type="predicted"/>
<keyword evidence="2" id="KW-1185">Reference proteome</keyword>